<sequence length="272" mass="30900">MEKIKDALDKAKKIQSSSRNIKGQNIISSDNRNYLDLENINYTKTKKVKVSEELLRNKRILIGDVKDEISDEYKVLRTQVIQLMNKNNWSTLAISGPKEGCGKTLTSINLCISIARDVNQSVLLVDLDLRRPNIHNYFFTQEVLGISDYLVNKKNLDEILFNPGIERLVVLPGNKSIQNSSEMLSSPQVVQLVNELKNKYSNRLVIFDMPPLLSCDDMLAFTPYVDAFMLVVEDGVTLKQDLKRSVELLDTNKLLGIVLNKSKDSVGINQYY</sequence>
<keyword evidence="2" id="KW-0547">Nucleotide-binding</keyword>
<comment type="caution">
    <text evidence="7">The sequence shown here is derived from an EMBL/GenBank/DDBJ whole genome shotgun (WGS) entry which is preliminary data.</text>
</comment>
<dbReference type="SUPFAM" id="SSF52540">
    <property type="entry name" value="P-loop containing nucleoside triphosphate hydrolases"/>
    <property type="match status" value="1"/>
</dbReference>
<evidence type="ECO:0000256" key="1">
    <source>
        <dbReference type="ARBA" id="ARBA00022679"/>
    </source>
</evidence>
<keyword evidence="5" id="KW-0829">Tyrosine-protein kinase</keyword>
<gene>
    <name evidence="7" type="ORF">A3196_10840</name>
</gene>
<dbReference type="STRING" id="1818881.A3196_10840"/>
<dbReference type="InterPro" id="IPR027417">
    <property type="entry name" value="P-loop_NTPase"/>
</dbReference>
<keyword evidence="1" id="KW-0808">Transferase</keyword>
<dbReference type="Proteomes" id="UP000094849">
    <property type="component" value="Unassembled WGS sequence"/>
</dbReference>
<dbReference type="EMBL" id="LVJZ01000003">
    <property type="protein sequence ID" value="ODB97211.1"/>
    <property type="molecule type" value="Genomic_DNA"/>
</dbReference>
<dbReference type="PANTHER" id="PTHR32309">
    <property type="entry name" value="TYROSINE-PROTEIN KINASE"/>
    <property type="match status" value="1"/>
</dbReference>
<evidence type="ECO:0000313" key="7">
    <source>
        <dbReference type="EMBL" id="ODB97211.1"/>
    </source>
</evidence>
<dbReference type="Gene3D" id="3.40.50.300">
    <property type="entry name" value="P-loop containing nucleotide triphosphate hydrolases"/>
    <property type="match status" value="1"/>
</dbReference>
<dbReference type="AlphaFoldDB" id="A0A1E2URD3"/>
<feature type="domain" description="AAA" evidence="6">
    <location>
        <begin position="91"/>
        <end position="216"/>
    </location>
</feature>
<reference evidence="7 8" key="1">
    <citation type="submission" date="2016-03" db="EMBL/GenBank/DDBJ databases">
        <title>Chemosynthetic sulphur-oxidizing symbionts of marine invertebrate animals are capable of nitrogen fixation.</title>
        <authorList>
            <person name="Petersen J.M."/>
            <person name="Kemper A."/>
            <person name="Gruber-Vodicka H."/>
            <person name="Cardini U."/>
            <person name="Geest Mvander."/>
            <person name="Kleiner M."/>
            <person name="Bulgheresi S."/>
            <person name="Fussmann M."/>
            <person name="Herbold C."/>
            <person name="Seah B.K.B."/>
            <person name="Antony C.Paul."/>
            <person name="Liu D."/>
            <person name="Belitz A."/>
            <person name="Weber M."/>
        </authorList>
    </citation>
    <scope>NUCLEOTIDE SEQUENCE [LARGE SCALE GENOMIC DNA]</scope>
    <source>
        <strain evidence="7">G_D</strain>
    </source>
</reference>
<evidence type="ECO:0000256" key="2">
    <source>
        <dbReference type="ARBA" id="ARBA00022741"/>
    </source>
</evidence>
<dbReference type="InterPro" id="IPR025669">
    <property type="entry name" value="AAA_dom"/>
</dbReference>
<dbReference type="InterPro" id="IPR050445">
    <property type="entry name" value="Bact_polysacc_biosynth/exp"/>
</dbReference>
<keyword evidence="4" id="KW-0067">ATP-binding</keyword>
<name>A0A1E2URD3_9GAMM</name>
<proteinExistence type="predicted"/>
<protein>
    <recommendedName>
        <fullName evidence="6">AAA domain-containing protein</fullName>
    </recommendedName>
</protein>
<evidence type="ECO:0000259" key="6">
    <source>
        <dbReference type="Pfam" id="PF13614"/>
    </source>
</evidence>
<evidence type="ECO:0000256" key="4">
    <source>
        <dbReference type="ARBA" id="ARBA00022840"/>
    </source>
</evidence>
<dbReference type="PANTHER" id="PTHR32309:SF31">
    <property type="entry name" value="CAPSULAR EXOPOLYSACCHARIDE FAMILY"/>
    <property type="match status" value="1"/>
</dbReference>
<evidence type="ECO:0000313" key="8">
    <source>
        <dbReference type="Proteomes" id="UP000094849"/>
    </source>
</evidence>
<dbReference type="InterPro" id="IPR005702">
    <property type="entry name" value="Wzc-like_C"/>
</dbReference>
<keyword evidence="8" id="KW-1185">Reference proteome</keyword>
<dbReference type="RefSeq" id="WP_069024467.1">
    <property type="nucleotide sequence ID" value="NZ_LVJZ01000003.1"/>
</dbReference>
<organism evidence="7 8">
    <name type="scientific">Candidatus Thiodiazotropha endoloripes</name>
    <dbReference type="NCBI Taxonomy" id="1818881"/>
    <lineage>
        <taxon>Bacteria</taxon>
        <taxon>Pseudomonadati</taxon>
        <taxon>Pseudomonadota</taxon>
        <taxon>Gammaproteobacteria</taxon>
        <taxon>Chromatiales</taxon>
        <taxon>Sedimenticolaceae</taxon>
        <taxon>Candidatus Thiodiazotropha</taxon>
    </lineage>
</organism>
<evidence type="ECO:0000256" key="3">
    <source>
        <dbReference type="ARBA" id="ARBA00022777"/>
    </source>
</evidence>
<keyword evidence="3" id="KW-0418">Kinase</keyword>
<evidence type="ECO:0000256" key="5">
    <source>
        <dbReference type="ARBA" id="ARBA00023137"/>
    </source>
</evidence>
<dbReference type="Pfam" id="PF13614">
    <property type="entry name" value="AAA_31"/>
    <property type="match status" value="1"/>
</dbReference>
<accession>A0A1E2URD3</accession>
<dbReference type="CDD" id="cd05387">
    <property type="entry name" value="BY-kinase"/>
    <property type="match status" value="1"/>
</dbReference>